<keyword evidence="4" id="KW-1185">Reference proteome</keyword>
<keyword evidence="2" id="KW-1133">Transmembrane helix</keyword>
<proteinExistence type="predicted"/>
<organism evidence="3 4">
    <name type="scientific">Mytilus edulis</name>
    <name type="common">Blue mussel</name>
    <dbReference type="NCBI Taxonomy" id="6550"/>
    <lineage>
        <taxon>Eukaryota</taxon>
        <taxon>Metazoa</taxon>
        <taxon>Spiralia</taxon>
        <taxon>Lophotrochozoa</taxon>
        <taxon>Mollusca</taxon>
        <taxon>Bivalvia</taxon>
        <taxon>Autobranchia</taxon>
        <taxon>Pteriomorphia</taxon>
        <taxon>Mytilida</taxon>
        <taxon>Mytiloidea</taxon>
        <taxon>Mytilidae</taxon>
        <taxon>Mytilinae</taxon>
        <taxon>Mytilus</taxon>
    </lineage>
</organism>
<feature type="transmembrane region" description="Helical" evidence="2">
    <location>
        <begin position="37"/>
        <end position="62"/>
    </location>
</feature>
<gene>
    <name evidence="3" type="ORF">MEDL_20300</name>
</gene>
<keyword evidence="2" id="KW-0812">Transmembrane</keyword>
<evidence type="ECO:0000256" key="2">
    <source>
        <dbReference type="SAM" id="Phobius"/>
    </source>
</evidence>
<reference evidence="3" key="1">
    <citation type="submission" date="2021-03" db="EMBL/GenBank/DDBJ databases">
        <authorList>
            <person name="Bekaert M."/>
        </authorList>
    </citation>
    <scope>NUCLEOTIDE SEQUENCE</scope>
</reference>
<dbReference type="OrthoDB" id="6106400at2759"/>
<dbReference type="EMBL" id="CAJPWZ010001036">
    <property type="protein sequence ID" value="CAG2205954.1"/>
    <property type="molecule type" value="Genomic_DNA"/>
</dbReference>
<evidence type="ECO:0000313" key="4">
    <source>
        <dbReference type="Proteomes" id="UP000683360"/>
    </source>
</evidence>
<evidence type="ECO:0000256" key="1">
    <source>
        <dbReference type="SAM" id="MobiDB-lite"/>
    </source>
</evidence>
<feature type="region of interest" description="Disordered" evidence="1">
    <location>
        <begin position="353"/>
        <end position="376"/>
    </location>
</feature>
<feature type="compositionally biased region" description="Polar residues" evidence="1">
    <location>
        <begin position="355"/>
        <end position="372"/>
    </location>
</feature>
<sequence length="382" mass="42816">METLKPGDDITNFSSISSSTDFNISTASSNYVYSITIYYIGALAFTMLVVMTVAFIIMCHVLRRLRYKTRPPEPVRMTSNNDFNIRISDVFDGGNKRRMSRAPGQSRNTAYFRQDSQEASRFDRMSVVPYAVSVVNDNLNPPPIIGETPKTEHLVTQTMAETTNHSVTQVTDSTGVNLMHSTQSLPNSKSIPANGYLTKQNQFISPPTLPNSILVNESTTQQNNFILSSTLRNSNKNGVHGNENMTQHVNDNMTQHVNEDMTHQTRVILSSTLPNHNTNNITVDKNIATQQNKIVLPSTLPNNATQHNPANELIVQEKMARTDRPIRTTNEYQVPTSAKVVKDKDKTHYQIPGNHYQTPKSPIMSKNPNYQTPKAPRKVIVV</sequence>
<dbReference type="AlphaFoldDB" id="A0A8S3RCN4"/>
<protein>
    <submittedName>
        <fullName evidence="3">Uncharacterized protein</fullName>
    </submittedName>
</protein>
<accession>A0A8S3RCN4</accession>
<keyword evidence="2" id="KW-0472">Membrane</keyword>
<name>A0A8S3RCN4_MYTED</name>
<dbReference type="Proteomes" id="UP000683360">
    <property type="component" value="Unassembled WGS sequence"/>
</dbReference>
<comment type="caution">
    <text evidence="3">The sequence shown here is derived from an EMBL/GenBank/DDBJ whole genome shotgun (WGS) entry which is preliminary data.</text>
</comment>
<evidence type="ECO:0000313" key="3">
    <source>
        <dbReference type="EMBL" id="CAG2205954.1"/>
    </source>
</evidence>